<evidence type="ECO:0000313" key="1">
    <source>
        <dbReference type="EMBL" id="TCD70957.1"/>
    </source>
</evidence>
<evidence type="ECO:0000313" key="2">
    <source>
        <dbReference type="Proteomes" id="UP000292702"/>
    </source>
</evidence>
<gene>
    <name evidence="1" type="ORF">EIP91_000864</name>
</gene>
<keyword evidence="2" id="KW-1185">Reference proteome</keyword>
<proteinExistence type="predicted"/>
<accession>A0A4V2MXP4</accession>
<name>A0A4V2MXP4_9APHY</name>
<sequence>MTGKSRGTASYERARLQDAPFFEVYEELPVQYRPSTENRSPFLLNYGLAFNYKDMLDFVLDSYDPSEYKDLPPIRNTSAIVDLGIDLLIKKCDYPYLSEIGLRWPPIGVDFFIKFHTNYTVDKLVRKMTKRGKLDRVVSTIKQALRMGDEVKPMWYFAMHHDYPYGEYGWELLNQDHPFMTGADSD</sequence>
<protein>
    <submittedName>
        <fullName evidence="1">Uncharacterized protein</fullName>
    </submittedName>
</protein>
<reference evidence="1 2" key="1">
    <citation type="submission" date="2018-11" db="EMBL/GenBank/DDBJ databases">
        <title>Genome assembly of Steccherinum ochraceum LE-BIN_3174, the white-rot fungus of the Steccherinaceae family (The Residual Polyporoid clade, Polyporales, Basidiomycota).</title>
        <authorList>
            <person name="Fedorova T.V."/>
            <person name="Glazunova O.A."/>
            <person name="Landesman E.O."/>
            <person name="Moiseenko K.V."/>
            <person name="Psurtseva N.V."/>
            <person name="Savinova O.S."/>
            <person name="Shakhova N.V."/>
            <person name="Tyazhelova T.V."/>
            <person name="Vasina D.V."/>
        </authorList>
    </citation>
    <scope>NUCLEOTIDE SEQUENCE [LARGE SCALE GENOMIC DNA]</scope>
    <source>
        <strain evidence="1 2">LE-BIN_3174</strain>
    </source>
</reference>
<dbReference type="Proteomes" id="UP000292702">
    <property type="component" value="Unassembled WGS sequence"/>
</dbReference>
<comment type="caution">
    <text evidence="1">The sequence shown here is derived from an EMBL/GenBank/DDBJ whole genome shotgun (WGS) entry which is preliminary data.</text>
</comment>
<organism evidence="1 2">
    <name type="scientific">Steccherinum ochraceum</name>
    <dbReference type="NCBI Taxonomy" id="92696"/>
    <lineage>
        <taxon>Eukaryota</taxon>
        <taxon>Fungi</taxon>
        <taxon>Dikarya</taxon>
        <taxon>Basidiomycota</taxon>
        <taxon>Agaricomycotina</taxon>
        <taxon>Agaricomycetes</taxon>
        <taxon>Polyporales</taxon>
        <taxon>Steccherinaceae</taxon>
        <taxon>Steccherinum</taxon>
    </lineage>
</organism>
<dbReference type="AlphaFoldDB" id="A0A4V2MXP4"/>
<dbReference type="EMBL" id="RWJN01000012">
    <property type="protein sequence ID" value="TCD70957.1"/>
    <property type="molecule type" value="Genomic_DNA"/>
</dbReference>